<organism evidence="5 6">
    <name type="scientific">Mucilaginibacter yixingensis</name>
    <dbReference type="NCBI Taxonomy" id="1295612"/>
    <lineage>
        <taxon>Bacteria</taxon>
        <taxon>Pseudomonadati</taxon>
        <taxon>Bacteroidota</taxon>
        <taxon>Sphingobacteriia</taxon>
        <taxon>Sphingobacteriales</taxon>
        <taxon>Sphingobacteriaceae</taxon>
        <taxon>Mucilaginibacter</taxon>
    </lineage>
</organism>
<comment type="caution">
    <text evidence="5">The sequence shown here is derived from an EMBL/GenBank/DDBJ whole genome shotgun (WGS) entry which is preliminary data.</text>
</comment>
<accession>A0A2T5J9E3</accession>
<evidence type="ECO:0000259" key="4">
    <source>
        <dbReference type="Pfam" id="PF02357"/>
    </source>
</evidence>
<dbReference type="InterPro" id="IPR043425">
    <property type="entry name" value="NusG-like"/>
</dbReference>
<feature type="domain" description="NusG-like N-terminal" evidence="4">
    <location>
        <begin position="18"/>
        <end position="110"/>
    </location>
</feature>
<dbReference type="Proteomes" id="UP000244168">
    <property type="component" value="Unassembled WGS sequence"/>
</dbReference>
<evidence type="ECO:0000256" key="1">
    <source>
        <dbReference type="ARBA" id="ARBA00022814"/>
    </source>
</evidence>
<evidence type="ECO:0000313" key="6">
    <source>
        <dbReference type="Proteomes" id="UP000244168"/>
    </source>
</evidence>
<name>A0A2T5J9E3_9SPHI</name>
<reference evidence="5 6" key="1">
    <citation type="submission" date="2018-04" db="EMBL/GenBank/DDBJ databases">
        <title>Genomic Encyclopedia of Archaeal and Bacterial Type Strains, Phase II (KMG-II): from individual species to whole genera.</title>
        <authorList>
            <person name="Goeker M."/>
        </authorList>
    </citation>
    <scope>NUCLEOTIDE SEQUENCE [LARGE SCALE GENOMIC DNA]</scope>
    <source>
        <strain evidence="5 6">DSM 26809</strain>
    </source>
</reference>
<dbReference type="PANTHER" id="PTHR30265:SF4">
    <property type="entry name" value="KOW MOTIF FAMILY PROTEIN, EXPRESSED"/>
    <property type="match status" value="1"/>
</dbReference>
<dbReference type="Pfam" id="PF02357">
    <property type="entry name" value="NusG"/>
    <property type="match status" value="1"/>
</dbReference>
<dbReference type="Gene3D" id="3.30.70.940">
    <property type="entry name" value="NusG, N-terminal domain"/>
    <property type="match status" value="1"/>
</dbReference>
<keyword evidence="3" id="KW-0804">Transcription</keyword>
<proteinExistence type="predicted"/>
<keyword evidence="1" id="KW-0889">Transcription antitermination</keyword>
<keyword evidence="2" id="KW-0805">Transcription regulation</keyword>
<dbReference type="CDD" id="cd06091">
    <property type="entry name" value="KOW_NusG"/>
    <property type="match status" value="1"/>
</dbReference>
<dbReference type="OrthoDB" id="9796143at2"/>
<evidence type="ECO:0000256" key="2">
    <source>
        <dbReference type="ARBA" id="ARBA00023015"/>
    </source>
</evidence>
<dbReference type="RefSeq" id="WP_107828647.1">
    <property type="nucleotide sequence ID" value="NZ_CP160205.1"/>
</dbReference>
<evidence type="ECO:0000313" key="5">
    <source>
        <dbReference type="EMBL" id="PTQ96690.1"/>
    </source>
</evidence>
<keyword evidence="6" id="KW-1185">Reference proteome</keyword>
<dbReference type="InterPro" id="IPR006645">
    <property type="entry name" value="NGN-like_dom"/>
</dbReference>
<evidence type="ECO:0000256" key="3">
    <source>
        <dbReference type="ARBA" id="ARBA00023163"/>
    </source>
</evidence>
<dbReference type="InterPro" id="IPR036735">
    <property type="entry name" value="NGN_dom_sf"/>
</dbReference>
<dbReference type="CDD" id="cd09895">
    <property type="entry name" value="NGN_SP_UpxY"/>
    <property type="match status" value="1"/>
</dbReference>
<dbReference type="SUPFAM" id="SSF82679">
    <property type="entry name" value="N-utilization substance G protein NusG, N-terminal domain"/>
    <property type="match status" value="1"/>
</dbReference>
<protein>
    <submittedName>
        <fullName evidence="5">Transcription antitermination factor NusG</fullName>
    </submittedName>
</protein>
<dbReference type="PANTHER" id="PTHR30265">
    <property type="entry name" value="RHO-INTERACTING TRANSCRIPTION TERMINATION FACTOR NUSG"/>
    <property type="match status" value="1"/>
</dbReference>
<dbReference type="GO" id="GO:0031564">
    <property type="term" value="P:transcription antitermination"/>
    <property type="evidence" value="ECO:0007669"/>
    <property type="project" value="UniProtKB-KW"/>
</dbReference>
<dbReference type="GO" id="GO:0006354">
    <property type="term" value="P:DNA-templated transcription elongation"/>
    <property type="evidence" value="ECO:0007669"/>
    <property type="project" value="InterPro"/>
</dbReference>
<dbReference type="SUPFAM" id="SSF50104">
    <property type="entry name" value="Translation proteins SH3-like domain"/>
    <property type="match status" value="1"/>
</dbReference>
<gene>
    <name evidence="5" type="ORF">C8P68_104176</name>
</gene>
<dbReference type="NCBIfam" id="NF033644">
    <property type="entry name" value="antiterm_UpxY"/>
    <property type="match status" value="1"/>
</dbReference>
<dbReference type="InterPro" id="IPR008991">
    <property type="entry name" value="Translation_prot_SH3-like_sf"/>
</dbReference>
<sequence>METRTATAKTRFVSPIEKRWLVIYTRARWEKSIYEVMCQQGIECYCPLRTVYSQWADRKKKVELPVFSSYLFVRVNQAQQGKVLNIAGVLNYINYMGRPAVVRDRVIEDLKLYLENYKDAEMVNLANFSIGDQIRIKSGVMEDTSGTVIRIDGKYVLMLVDSIDCVLVTKVPIYNIDLKNHTAL</sequence>
<dbReference type="AlphaFoldDB" id="A0A2T5J9E3"/>
<dbReference type="EMBL" id="QAOQ01000004">
    <property type="protein sequence ID" value="PTQ96690.1"/>
    <property type="molecule type" value="Genomic_DNA"/>
</dbReference>